<dbReference type="OrthoDB" id="3567264at2"/>
<keyword evidence="4 9" id="KW-0479">Metal-binding</keyword>
<dbReference type="GO" id="GO:0005737">
    <property type="term" value="C:cytoplasm"/>
    <property type="evidence" value="ECO:0007669"/>
    <property type="project" value="TreeGrafter"/>
</dbReference>
<dbReference type="InterPro" id="IPR013154">
    <property type="entry name" value="ADH-like_N"/>
</dbReference>
<evidence type="ECO:0000256" key="1">
    <source>
        <dbReference type="ARBA" id="ARBA00001947"/>
    </source>
</evidence>
<evidence type="ECO:0000259" key="11">
    <source>
        <dbReference type="SMART" id="SM00829"/>
    </source>
</evidence>
<dbReference type="SUPFAM" id="SSF51735">
    <property type="entry name" value="NAD(P)-binding Rossmann-fold domains"/>
    <property type="match status" value="1"/>
</dbReference>
<gene>
    <name evidence="12" type="ORF">EV383_4035</name>
</gene>
<keyword evidence="13" id="KW-1185">Reference proteome</keyword>
<dbReference type="EMBL" id="SHKL01000001">
    <property type="protein sequence ID" value="RZT87127.1"/>
    <property type="molecule type" value="Genomic_DNA"/>
</dbReference>
<comment type="catalytic activity">
    <reaction evidence="7">
        <text>a secondary alcohol + NAD(+) = a ketone + NADH + H(+)</text>
        <dbReference type="Rhea" id="RHEA:10740"/>
        <dbReference type="ChEBI" id="CHEBI:15378"/>
        <dbReference type="ChEBI" id="CHEBI:17087"/>
        <dbReference type="ChEBI" id="CHEBI:35681"/>
        <dbReference type="ChEBI" id="CHEBI:57540"/>
        <dbReference type="ChEBI" id="CHEBI:57945"/>
        <dbReference type="EC" id="1.1.1.1"/>
    </reaction>
</comment>
<comment type="caution">
    <text evidence="12">The sequence shown here is derived from an EMBL/GenBank/DDBJ whole genome shotgun (WGS) entry which is preliminary data.</text>
</comment>
<dbReference type="GO" id="GO:0004022">
    <property type="term" value="F:alcohol dehydrogenase (NAD+) activity"/>
    <property type="evidence" value="ECO:0007669"/>
    <property type="project" value="UniProtKB-EC"/>
</dbReference>
<comment type="similarity">
    <text evidence="2 9">Belongs to the zinc-containing alcohol dehydrogenase family.</text>
</comment>
<evidence type="ECO:0000256" key="10">
    <source>
        <dbReference type="SAM" id="MobiDB-lite"/>
    </source>
</evidence>
<dbReference type="EC" id="1.1.1.1" evidence="3"/>
<dbReference type="PROSITE" id="PS00059">
    <property type="entry name" value="ADH_ZINC"/>
    <property type="match status" value="1"/>
</dbReference>
<evidence type="ECO:0000256" key="6">
    <source>
        <dbReference type="ARBA" id="ARBA00023002"/>
    </source>
</evidence>
<dbReference type="Pfam" id="PF00107">
    <property type="entry name" value="ADH_zinc_N"/>
    <property type="match status" value="1"/>
</dbReference>
<dbReference type="Gene3D" id="3.90.180.10">
    <property type="entry name" value="Medium-chain alcohol dehydrogenases, catalytic domain"/>
    <property type="match status" value="1"/>
</dbReference>
<evidence type="ECO:0000256" key="2">
    <source>
        <dbReference type="ARBA" id="ARBA00008072"/>
    </source>
</evidence>
<dbReference type="AlphaFoldDB" id="A0A4Q7UYE2"/>
<dbReference type="SUPFAM" id="SSF50129">
    <property type="entry name" value="GroES-like"/>
    <property type="match status" value="1"/>
</dbReference>
<evidence type="ECO:0000313" key="13">
    <source>
        <dbReference type="Proteomes" id="UP000291591"/>
    </source>
</evidence>
<sequence length="349" mass="35160">MRVVELDGTGDPGVLVPGTRPTPRPGPGELLVRVGACGVCGHDALARRGALAACAGAVLGHEIAGRVVALGTDVPGGWLGKRVALVQRIPCGRCDDCTDGATTHCRSGPGFYGEDLDGGYAEYVRASPLNAVELPDEIDDATGAILSCAVGTGLRALRSAEVGPGQVVIVTGAGGGVGLHTVALARHLGARVVGVVGSPAKADAVRAAGADSVHPCADITAGAAISAHDLRDAVRALGSRRGAHVVIETTGAPTFSTALRALAPRGRLVLVGNTVPGPLPLDPGLTIVKELRVSGSAHADRDDLTEVVELVADGAITPVPARRRPLSEVADAHAELDARTVIGRSVVIP</sequence>
<dbReference type="InterPro" id="IPR036291">
    <property type="entry name" value="NAD(P)-bd_dom_sf"/>
</dbReference>
<reference evidence="12 13" key="1">
    <citation type="submission" date="2019-02" db="EMBL/GenBank/DDBJ databases">
        <title>Sequencing the genomes of 1000 actinobacteria strains.</title>
        <authorList>
            <person name="Klenk H.-P."/>
        </authorList>
    </citation>
    <scope>NUCLEOTIDE SEQUENCE [LARGE SCALE GENOMIC DNA]</scope>
    <source>
        <strain evidence="12 13">DSM 45779</strain>
    </source>
</reference>
<keyword evidence="6" id="KW-0560">Oxidoreductase</keyword>
<dbReference type="Pfam" id="PF08240">
    <property type="entry name" value="ADH_N"/>
    <property type="match status" value="1"/>
</dbReference>
<evidence type="ECO:0000256" key="4">
    <source>
        <dbReference type="ARBA" id="ARBA00022723"/>
    </source>
</evidence>
<dbReference type="PANTHER" id="PTHR42940:SF8">
    <property type="entry name" value="VACUOLAR PROTEIN SORTING-ASSOCIATED PROTEIN 11"/>
    <property type="match status" value="1"/>
</dbReference>
<name>A0A4Q7UYE2_PSEST</name>
<feature type="domain" description="Enoyl reductase (ER)" evidence="11">
    <location>
        <begin position="10"/>
        <end position="347"/>
    </location>
</feature>
<dbReference type="SMART" id="SM00829">
    <property type="entry name" value="PKS_ER"/>
    <property type="match status" value="1"/>
</dbReference>
<evidence type="ECO:0000256" key="3">
    <source>
        <dbReference type="ARBA" id="ARBA00013190"/>
    </source>
</evidence>
<dbReference type="GO" id="GO:0008270">
    <property type="term" value="F:zinc ion binding"/>
    <property type="evidence" value="ECO:0007669"/>
    <property type="project" value="InterPro"/>
</dbReference>
<evidence type="ECO:0000256" key="7">
    <source>
        <dbReference type="ARBA" id="ARBA00049164"/>
    </source>
</evidence>
<evidence type="ECO:0000256" key="8">
    <source>
        <dbReference type="ARBA" id="ARBA00049243"/>
    </source>
</evidence>
<comment type="cofactor">
    <cofactor evidence="1 9">
        <name>Zn(2+)</name>
        <dbReference type="ChEBI" id="CHEBI:29105"/>
    </cofactor>
</comment>
<proteinExistence type="inferred from homology"/>
<dbReference type="PANTHER" id="PTHR42940">
    <property type="entry name" value="ALCOHOL DEHYDROGENASE 1-RELATED"/>
    <property type="match status" value="1"/>
</dbReference>
<evidence type="ECO:0000256" key="5">
    <source>
        <dbReference type="ARBA" id="ARBA00022833"/>
    </source>
</evidence>
<dbReference type="InterPro" id="IPR011032">
    <property type="entry name" value="GroES-like_sf"/>
</dbReference>
<keyword evidence="5 9" id="KW-0862">Zinc</keyword>
<dbReference type="InterPro" id="IPR020843">
    <property type="entry name" value="ER"/>
</dbReference>
<accession>A0A4Q7UYE2</accession>
<dbReference type="InterPro" id="IPR013149">
    <property type="entry name" value="ADH-like_C"/>
</dbReference>
<dbReference type="InterPro" id="IPR002328">
    <property type="entry name" value="ADH_Zn_CS"/>
</dbReference>
<protein>
    <recommendedName>
        <fullName evidence="3">alcohol dehydrogenase</fullName>
        <ecNumber evidence="3">1.1.1.1</ecNumber>
    </recommendedName>
</protein>
<evidence type="ECO:0000256" key="9">
    <source>
        <dbReference type="RuleBase" id="RU361277"/>
    </source>
</evidence>
<evidence type="ECO:0000313" key="12">
    <source>
        <dbReference type="EMBL" id="RZT87127.1"/>
    </source>
</evidence>
<organism evidence="12 13">
    <name type="scientific">Pseudonocardia sediminis</name>
    <dbReference type="NCBI Taxonomy" id="1397368"/>
    <lineage>
        <taxon>Bacteria</taxon>
        <taxon>Bacillati</taxon>
        <taxon>Actinomycetota</taxon>
        <taxon>Actinomycetes</taxon>
        <taxon>Pseudonocardiales</taxon>
        <taxon>Pseudonocardiaceae</taxon>
        <taxon>Pseudonocardia</taxon>
    </lineage>
</organism>
<dbReference type="Proteomes" id="UP000291591">
    <property type="component" value="Unassembled WGS sequence"/>
</dbReference>
<feature type="region of interest" description="Disordered" evidence="10">
    <location>
        <begin position="1"/>
        <end position="26"/>
    </location>
</feature>
<comment type="catalytic activity">
    <reaction evidence="8">
        <text>a primary alcohol + NAD(+) = an aldehyde + NADH + H(+)</text>
        <dbReference type="Rhea" id="RHEA:10736"/>
        <dbReference type="ChEBI" id="CHEBI:15378"/>
        <dbReference type="ChEBI" id="CHEBI:15734"/>
        <dbReference type="ChEBI" id="CHEBI:17478"/>
        <dbReference type="ChEBI" id="CHEBI:57540"/>
        <dbReference type="ChEBI" id="CHEBI:57945"/>
        <dbReference type="EC" id="1.1.1.1"/>
    </reaction>
</comment>